<feature type="transmembrane region" description="Helical" evidence="5">
    <location>
        <begin position="103"/>
        <end position="122"/>
    </location>
</feature>
<dbReference type="EMBL" id="APND01000001">
    <property type="protein sequence ID" value="MES1928122.1"/>
    <property type="molecule type" value="Genomic_DNA"/>
</dbReference>
<dbReference type="Pfam" id="PF01758">
    <property type="entry name" value="SBF"/>
    <property type="match status" value="1"/>
</dbReference>
<dbReference type="InterPro" id="IPR004710">
    <property type="entry name" value="Bilac:Na_transpt"/>
</dbReference>
<reference evidence="6 7" key="1">
    <citation type="submission" date="2013-03" db="EMBL/GenBank/DDBJ databases">
        <title>Salinisphaera dokdonensis CL-ES53 Genome Sequencing.</title>
        <authorList>
            <person name="Li C."/>
            <person name="Lai Q."/>
            <person name="Shao Z."/>
        </authorList>
    </citation>
    <scope>NUCLEOTIDE SEQUENCE [LARGE SCALE GENOMIC DNA]</scope>
    <source>
        <strain evidence="6 7">CL-ES53</strain>
    </source>
</reference>
<feature type="transmembrane region" description="Helical" evidence="5">
    <location>
        <begin position="6"/>
        <end position="28"/>
    </location>
</feature>
<feature type="transmembrane region" description="Helical" evidence="5">
    <location>
        <begin position="40"/>
        <end position="63"/>
    </location>
</feature>
<dbReference type="RefSeq" id="WP_353109001.1">
    <property type="nucleotide sequence ID" value="NZ_APND01000001.1"/>
</dbReference>
<proteinExistence type="predicted"/>
<dbReference type="Proteomes" id="UP001460888">
    <property type="component" value="Unassembled WGS sequence"/>
</dbReference>
<name>A0ABV2AXY2_9GAMM</name>
<dbReference type="PANTHER" id="PTHR10361:SF28">
    <property type="entry name" value="P3 PROTEIN-RELATED"/>
    <property type="match status" value="1"/>
</dbReference>
<organism evidence="6 7">
    <name type="scientific">Salinisphaera dokdonensis CL-ES53</name>
    <dbReference type="NCBI Taxonomy" id="1304272"/>
    <lineage>
        <taxon>Bacteria</taxon>
        <taxon>Pseudomonadati</taxon>
        <taxon>Pseudomonadota</taxon>
        <taxon>Gammaproteobacteria</taxon>
        <taxon>Salinisphaerales</taxon>
        <taxon>Salinisphaeraceae</taxon>
        <taxon>Salinisphaera</taxon>
    </lineage>
</organism>
<evidence type="ECO:0000313" key="7">
    <source>
        <dbReference type="Proteomes" id="UP001460888"/>
    </source>
</evidence>
<evidence type="ECO:0000256" key="1">
    <source>
        <dbReference type="ARBA" id="ARBA00004141"/>
    </source>
</evidence>
<keyword evidence="4 5" id="KW-0472">Membrane</keyword>
<keyword evidence="3 5" id="KW-1133">Transmembrane helix</keyword>
<evidence type="ECO:0000313" key="6">
    <source>
        <dbReference type="EMBL" id="MES1928122.1"/>
    </source>
</evidence>
<feature type="transmembrane region" description="Helical" evidence="5">
    <location>
        <begin position="142"/>
        <end position="162"/>
    </location>
</feature>
<keyword evidence="2 5" id="KW-0812">Transmembrane</keyword>
<accession>A0ABV2AXY2</accession>
<feature type="transmembrane region" description="Helical" evidence="5">
    <location>
        <begin position="174"/>
        <end position="193"/>
    </location>
</feature>
<feature type="transmembrane region" description="Helical" evidence="5">
    <location>
        <begin position="69"/>
        <end position="91"/>
    </location>
</feature>
<feature type="transmembrane region" description="Helical" evidence="5">
    <location>
        <begin position="205"/>
        <end position="227"/>
    </location>
</feature>
<evidence type="ECO:0000256" key="5">
    <source>
        <dbReference type="SAM" id="Phobius"/>
    </source>
</evidence>
<protein>
    <submittedName>
        <fullName evidence="6">Bile acid transporter family protein</fullName>
    </submittedName>
</protein>
<dbReference type="PANTHER" id="PTHR10361">
    <property type="entry name" value="SODIUM-BILE ACID COTRANSPORTER"/>
    <property type="match status" value="1"/>
</dbReference>
<keyword evidence="7" id="KW-1185">Reference proteome</keyword>
<dbReference type="InterPro" id="IPR002657">
    <property type="entry name" value="BilAc:Na_symport/Acr3"/>
</dbReference>
<comment type="subcellular location">
    <subcellularLocation>
        <location evidence="1">Membrane</location>
        <topology evidence="1">Multi-pass membrane protein</topology>
    </subcellularLocation>
</comment>
<gene>
    <name evidence="6" type="ORF">SADO_02665</name>
</gene>
<evidence type="ECO:0000256" key="4">
    <source>
        <dbReference type="ARBA" id="ARBA00023136"/>
    </source>
</evidence>
<evidence type="ECO:0000256" key="3">
    <source>
        <dbReference type="ARBA" id="ARBA00022989"/>
    </source>
</evidence>
<sequence length="294" mass="31363">MQFDPAALIVLNAILACMMFGVALSLKVDDFARIVRDPRAPLVGLLAQFLLLPAATCLVTWAFNVDPELALGMMLVAACPGGTFSNIMTWIGRANVAASVSMTAVSSLAATVLTPFNFAFYGWLNPQTRALVTEIALDPLNILMLVAAVLALPLLLGMLTARHAPRFAERAQKPLRLASLFVLLGFVAIAFAQNMDVFLANAERIVALVVGQNALALGLGAAGGYALHLSRGDRRAVTMEVGIQNSGLGLSILFTFFPQASGMILIAAFWGTWHLVSGLTLALLWSRSADERHD</sequence>
<dbReference type="Gene3D" id="1.20.1530.20">
    <property type="match status" value="1"/>
</dbReference>
<evidence type="ECO:0000256" key="2">
    <source>
        <dbReference type="ARBA" id="ARBA00022692"/>
    </source>
</evidence>
<comment type="caution">
    <text evidence="6">The sequence shown here is derived from an EMBL/GenBank/DDBJ whole genome shotgun (WGS) entry which is preliminary data.</text>
</comment>
<dbReference type="InterPro" id="IPR038770">
    <property type="entry name" value="Na+/solute_symporter_sf"/>
</dbReference>